<dbReference type="OrthoDB" id="10331594at2759"/>
<evidence type="ECO:0000256" key="1">
    <source>
        <dbReference type="SAM" id="MobiDB-lite"/>
    </source>
</evidence>
<name>A0A427YP62_9TREE</name>
<accession>A0A427YP62</accession>
<organism evidence="2 3">
    <name type="scientific">Saitozyma podzolica</name>
    <dbReference type="NCBI Taxonomy" id="1890683"/>
    <lineage>
        <taxon>Eukaryota</taxon>
        <taxon>Fungi</taxon>
        <taxon>Dikarya</taxon>
        <taxon>Basidiomycota</taxon>
        <taxon>Agaricomycotina</taxon>
        <taxon>Tremellomycetes</taxon>
        <taxon>Tremellales</taxon>
        <taxon>Trimorphomycetaceae</taxon>
        <taxon>Saitozyma</taxon>
    </lineage>
</organism>
<proteinExistence type="predicted"/>
<dbReference type="Proteomes" id="UP000279259">
    <property type="component" value="Unassembled WGS sequence"/>
</dbReference>
<evidence type="ECO:0000313" key="2">
    <source>
        <dbReference type="EMBL" id="RSH92836.1"/>
    </source>
</evidence>
<dbReference type="EMBL" id="RSCD01000005">
    <property type="protein sequence ID" value="RSH92836.1"/>
    <property type="molecule type" value="Genomic_DNA"/>
</dbReference>
<dbReference type="AlphaFoldDB" id="A0A427YP62"/>
<reference evidence="2 3" key="1">
    <citation type="submission" date="2018-11" db="EMBL/GenBank/DDBJ databases">
        <title>Genome sequence of Saitozyma podzolica DSM 27192.</title>
        <authorList>
            <person name="Aliyu H."/>
            <person name="Gorte O."/>
            <person name="Ochsenreither K."/>
        </authorList>
    </citation>
    <scope>NUCLEOTIDE SEQUENCE [LARGE SCALE GENOMIC DNA]</scope>
    <source>
        <strain evidence="2 3">DSM 27192</strain>
    </source>
</reference>
<sequence length="132" mass="14611">MSSSTASAPSTASISHSDLEFTLTFTPTVNLKWNIPYGWITRIQQSPLGVNDSQRENNTELVTSCFDKLLHELVDSLVTDWEDYNPALAETTYRERIQQAWPGIRENADAATQAEGPAVTPEEDTNVASVTH</sequence>
<feature type="region of interest" description="Disordered" evidence="1">
    <location>
        <begin position="108"/>
        <end position="132"/>
    </location>
</feature>
<comment type="caution">
    <text evidence="2">The sequence shown here is derived from an EMBL/GenBank/DDBJ whole genome shotgun (WGS) entry which is preliminary data.</text>
</comment>
<protein>
    <submittedName>
        <fullName evidence="2">Uncharacterized protein</fullName>
    </submittedName>
</protein>
<evidence type="ECO:0000313" key="3">
    <source>
        <dbReference type="Proteomes" id="UP000279259"/>
    </source>
</evidence>
<keyword evidence="3" id="KW-1185">Reference proteome</keyword>
<gene>
    <name evidence="2" type="ORF">EHS25_008282</name>
</gene>